<evidence type="ECO:0000313" key="1">
    <source>
        <dbReference type="EMBL" id="CNV27016.1"/>
    </source>
</evidence>
<reference evidence="1 2" key="1">
    <citation type="submission" date="2015-03" db="EMBL/GenBank/DDBJ databases">
        <authorList>
            <consortium name="Pathogen Informatics"/>
        </authorList>
    </citation>
    <scope>NUCLEOTIDE SEQUENCE [LARGE SCALE GENOMIC DNA]</scope>
    <source>
        <strain evidence="1 2">3476</strain>
    </source>
</reference>
<organism evidence="1 2">
    <name type="scientific">Salmonella enterica subsp. enterica serovar Bovismorbificans</name>
    <dbReference type="NCBI Taxonomy" id="58097"/>
    <lineage>
        <taxon>Bacteria</taxon>
        <taxon>Pseudomonadati</taxon>
        <taxon>Pseudomonadota</taxon>
        <taxon>Gammaproteobacteria</taxon>
        <taxon>Enterobacterales</taxon>
        <taxon>Enterobacteriaceae</taxon>
        <taxon>Salmonella</taxon>
    </lineage>
</organism>
<name>A0A655ELV9_SALET</name>
<proteinExistence type="predicted"/>
<dbReference type="Proteomes" id="UP000039541">
    <property type="component" value="Unassembled WGS sequence"/>
</dbReference>
<accession>A0A655ELV9</accession>
<sequence>MTGHTTFRRKLKCWFIGNGIDSNDKFGATAPISSLGLCLQIICSISQCFRRCKGEVTQTIRYSLTDSNTINFNNNRGIGSSATYKLRFGKISYTIIFATAVTLGRKR</sequence>
<gene>
    <name evidence="1" type="ORF">ERS008202_04805</name>
</gene>
<dbReference type="EMBL" id="CQPC01000119">
    <property type="protein sequence ID" value="CNV27016.1"/>
    <property type="molecule type" value="Genomic_DNA"/>
</dbReference>
<evidence type="ECO:0000313" key="2">
    <source>
        <dbReference type="Proteomes" id="UP000039541"/>
    </source>
</evidence>
<protein>
    <submittedName>
        <fullName evidence="1">Uncharacterized protein</fullName>
    </submittedName>
</protein>
<dbReference type="AlphaFoldDB" id="A0A655ELV9"/>